<proteinExistence type="inferred from homology"/>
<gene>
    <name evidence="5" type="ORF">OESDEN_06131</name>
</gene>
<dbReference type="PANTHER" id="PTHR45640">
    <property type="entry name" value="HEAT SHOCK PROTEIN HSP-12.2-RELATED"/>
    <property type="match status" value="1"/>
</dbReference>
<dbReference type="Proteomes" id="UP000053660">
    <property type="component" value="Unassembled WGS sequence"/>
</dbReference>
<dbReference type="SUPFAM" id="SSF49764">
    <property type="entry name" value="HSP20-like chaperones"/>
    <property type="match status" value="1"/>
</dbReference>
<dbReference type="GO" id="GO:0005737">
    <property type="term" value="C:cytoplasm"/>
    <property type="evidence" value="ECO:0007669"/>
    <property type="project" value="TreeGrafter"/>
</dbReference>
<dbReference type="InterPro" id="IPR002068">
    <property type="entry name" value="A-crystallin/Hsp20_dom"/>
</dbReference>
<dbReference type="GO" id="GO:0036498">
    <property type="term" value="P:IRE1-mediated unfolded protein response"/>
    <property type="evidence" value="ECO:0007669"/>
    <property type="project" value="TreeGrafter"/>
</dbReference>
<dbReference type="GO" id="GO:0009408">
    <property type="term" value="P:response to heat"/>
    <property type="evidence" value="ECO:0007669"/>
    <property type="project" value="TreeGrafter"/>
</dbReference>
<dbReference type="CDD" id="cd06526">
    <property type="entry name" value="metazoan_ACD"/>
    <property type="match status" value="1"/>
</dbReference>
<dbReference type="Gene3D" id="2.60.40.790">
    <property type="match status" value="1"/>
</dbReference>
<evidence type="ECO:0000256" key="3">
    <source>
        <dbReference type="SAM" id="MobiDB-lite"/>
    </source>
</evidence>
<evidence type="ECO:0000256" key="2">
    <source>
        <dbReference type="RuleBase" id="RU003616"/>
    </source>
</evidence>
<dbReference type="EMBL" id="KN550538">
    <property type="protein sequence ID" value="KHJ93945.1"/>
    <property type="molecule type" value="Genomic_DNA"/>
</dbReference>
<evidence type="ECO:0000313" key="5">
    <source>
        <dbReference type="EMBL" id="KHJ93945.1"/>
    </source>
</evidence>
<name>A0A0B1TEX5_OESDE</name>
<dbReference type="InterPro" id="IPR008978">
    <property type="entry name" value="HSP20-like_chaperone"/>
</dbReference>
<dbReference type="GO" id="GO:0005634">
    <property type="term" value="C:nucleus"/>
    <property type="evidence" value="ECO:0007669"/>
    <property type="project" value="TreeGrafter"/>
</dbReference>
<feature type="domain" description="SHSP" evidence="4">
    <location>
        <begin position="35"/>
        <end position="143"/>
    </location>
</feature>
<reference evidence="5 6" key="1">
    <citation type="submission" date="2014-03" db="EMBL/GenBank/DDBJ databases">
        <title>Draft genome of the hookworm Oesophagostomum dentatum.</title>
        <authorList>
            <person name="Mitreva M."/>
        </authorList>
    </citation>
    <scope>NUCLEOTIDE SEQUENCE [LARGE SCALE GENOMIC DNA]</scope>
    <source>
        <strain evidence="5 6">OD-Hann</strain>
    </source>
</reference>
<sequence>MSLCILPMQIFPDILHIDVLDGLDHLEEALIPLHKLIQKQQNEFLNEVAEDESKLSISLDVSQFKLEELKISLDDRTLIIEGKQENNDEQGHSMRSFTRRWVLPESVDIEKVSSFLDSDGKLGIEAPKVAKPTTARSIPISRKDPEK</sequence>
<dbReference type="Pfam" id="PF00011">
    <property type="entry name" value="HSP20"/>
    <property type="match status" value="1"/>
</dbReference>
<accession>A0A0B1TEX5</accession>
<evidence type="ECO:0000256" key="1">
    <source>
        <dbReference type="PROSITE-ProRule" id="PRU00285"/>
    </source>
</evidence>
<evidence type="ECO:0000259" key="4">
    <source>
        <dbReference type="PROSITE" id="PS01031"/>
    </source>
</evidence>
<dbReference type="GO" id="GO:0042026">
    <property type="term" value="P:protein refolding"/>
    <property type="evidence" value="ECO:0007669"/>
    <property type="project" value="TreeGrafter"/>
</dbReference>
<dbReference type="PROSITE" id="PS01031">
    <property type="entry name" value="SHSP"/>
    <property type="match status" value="1"/>
</dbReference>
<dbReference type="GO" id="GO:0051082">
    <property type="term" value="F:unfolded protein binding"/>
    <property type="evidence" value="ECO:0007669"/>
    <property type="project" value="TreeGrafter"/>
</dbReference>
<comment type="similarity">
    <text evidence="1 2">Belongs to the small heat shock protein (HSP20) family.</text>
</comment>
<dbReference type="PRINTS" id="PR00299">
    <property type="entry name" value="ACRYSTALLIN"/>
</dbReference>
<feature type="region of interest" description="Disordered" evidence="3">
    <location>
        <begin position="127"/>
        <end position="147"/>
    </location>
</feature>
<protein>
    <submittedName>
        <fullName evidence="5">Hsp20/alpha crystallin family protein</fullName>
    </submittedName>
</protein>
<dbReference type="OrthoDB" id="1431247at2759"/>
<dbReference type="AlphaFoldDB" id="A0A0B1TEX5"/>
<dbReference type="PANTHER" id="PTHR45640:SF32">
    <property type="entry name" value="STRESS-INDUCED PROTEIN 1"/>
    <property type="match status" value="1"/>
</dbReference>
<evidence type="ECO:0000313" key="6">
    <source>
        <dbReference type="Proteomes" id="UP000053660"/>
    </source>
</evidence>
<keyword evidence="6" id="KW-1185">Reference proteome</keyword>
<organism evidence="5 6">
    <name type="scientific">Oesophagostomum dentatum</name>
    <name type="common">Nodular worm</name>
    <dbReference type="NCBI Taxonomy" id="61180"/>
    <lineage>
        <taxon>Eukaryota</taxon>
        <taxon>Metazoa</taxon>
        <taxon>Ecdysozoa</taxon>
        <taxon>Nematoda</taxon>
        <taxon>Chromadorea</taxon>
        <taxon>Rhabditida</taxon>
        <taxon>Rhabditina</taxon>
        <taxon>Rhabditomorpha</taxon>
        <taxon>Strongyloidea</taxon>
        <taxon>Strongylidae</taxon>
        <taxon>Oesophagostomum</taxon>
    </lineage>
</organism>
<dbReference type="InterPro" id="IPR001436">
    <property type="entry name" value="Alpha-crystallin/sHSP_animal"/>
</dbReference>